<proteinExistence type="predicted"/>
<comment type="cofactor">
    <cofactor evidence="1">
        <name>Mg(2+)</name>
        <dbReference type="ChEBI" id="CHEBI:18420"/>
    </cofactor>
</comment>
<dbReference type="GO" id="GO:0052621">
    <property type="term" value="F:diguanylate cyclase activity"/>
    <property type="evidence" value="ECO:0007669"/>
    <property type="project" value="UniProtKB-EC"/>
</dbReference>
<name>I3Y8H7_THIV6</name>
<dbReference type="InterPro" id="IPR000160">
    <property type="entry name" value="GGDEF_dom"/>
</dbReference>
<dbReference type="PANTHER" id="PTHR45138:SF24">
    <property type="entry name" value="DIGUANYLATE CYCLASE DGCC-RELATED"/>
    <property type="match status" value="1"/>
</dbReference>
<dbReference type="AlphaFoldDB" id="I3Y8H7"/>
<dbReference type="CDD" id="cd01949">
    <property type="entry name" value="GGDEF"/>
    <property type="match status" value="1"/>
</dbReference>
<dbReference type="EMBL" id="CP003154">
    <property type="protein sequence ID" value="AFL73295.1"/>
    <property type="molecule type" value="Genomic_DNA"/>
</dbReference>
<dbReference type="GO" id="GO:0043709">
    <property type="term" value="P:cell adhesion involved in single-species biofilm formation"/>
    <property type="evidence" value="ECO:0007669"/>
    <property type="project" value="TreeGrafter"/>
</dbReference>
<dbReference type="OrthoDB" id="9812260at2"/>
<dbReference type="SMART" id="SM00267">
    <property type="entry name" value="GGDEF"/>
    <property type="match status" value="1"/>
</dbReference>
<dbReference type="KEGG" id="tvi:Thivi_1274"/>
<dbReference type="HOGENOM" id="CLU_025058_0_0_6"/>
<feature type="coiled-coil region" evidence="3">
    <location>
        <begin position="352"/>
        <end position="379"/>
    </location>
</feature>
<dbReference type="Pfam" id="PF00990">
    <property type="entry name" value="GGDEF"/>
    <property type="match status" value="1"/>
</dbReference>
<evidence type="ECO:0000259" key="4">
    <source>
        <dbReference type="PROSITE" id="PS50887"/>
    </source>
</evidence>
<dbReference type="Pfam" id="PF20975">
    <property type="entry name" value="DGCcoil"/>
    <property type="match status" value="1"/>
</dbReference>
<evidence type="ECO:0000313" key="6">
    <source>
        <dbReference type="Proteomes" id="UP000006062"/>
    </source>
</evidence>
<dbReference type="InterPro" id="IPR043128">
    <property type="entry name" value="Rev_trsase/Diguanyl_cyclase"/>
</dbReference>
<evidence type="ECO:0000313" key="5">
    <source>
        <dbReference type="EMBL" id="AFL73295.1"/>
    </source>
</evidence>
<dbReference type="STRING" id="765911.Thivi_1274"/>
<gene>
    <name evidence="5" type="ordered locus">Thivi_1274</name>
</gene>
<dbReference type="NCBIfam" id="TIGR00254">
    <property type="entry name" value="GGDEF"/>
    <property type="match status" value="1"/>
</dbReference>
<dbReference type="GO" id="GO:1902201">
    <property type="term" value="P:negative regulation of bacterial-type flagellum-dependent cell motility"/>
    <property type="evidence" value="ECO:0007669"/>
    <property type="project" value="TreeGrafter"/>
</dbReference>
<evidence type="ECO:0000256" key="1">
    <source>
        <dbReference type="ARBA" id="ARBA00001946"/>
    </source>
</evidence>
<sequence>MSTPAPNQWKEKYLSTLDEIETKEKAWEQIETILRQAVSRLALAAETSDTQMKGQLETLRSAIRKNATASQIGKLMEDISSSMVRLDQERGDGSDSIKSQLSRLEGNLDKLRVPDGLKQDTKELRTQLRDALRSNDLKPALDAYSGYVDKLVACLAAPQQDGRDGLFGRFFGRKPAEGIQENPGEPGLAPALALDTRELNVQDASTDAPPAFNQVLFDLLHRLDLPAAVSAQFQSIATLLHEPPSSDLARRVVADIAELMAKARQHVEQEKKEIETFLSQLTGRLQDLDRYLEDAVGYRGQSAQQGDAIDKSMSAEVDGIRKSVDEAENIDQLKASIQARLSSIQLHMDARKRLEQDRLKQADSEIDHLKQALAKVHQESGELRVRLSQERDRALRDALTGLNNRLAYDERITQECERWERYGRPTVLSIWDVDHFKRVNDQFGHSAGDNVLKILGNLLNKHTRKSDFIARFGGEEFMLLLPETDIQTAFEVADKLREFIAAAKFLYRGQPVPVTMSCGLAECVVGDTPESLYRRADTALYEAKQGGRNCCRIGD</sequence>
<protein>
    <recommendedName>
        <fullName evidence="2">diguanylate cyclase</fullName>
        <ecNumber evidence="2">2.7.7.65</ecNumber>
    </recommendedName>
</protein>
<feature type="coiled-coil region" evidence="3">
    <location>
        <begin position="253"/>
        <end position="280"/>
    </location>
</feature>
<accession>I3Y8H7</accession>
<dbReference type="GO" id="GO:0005886">
    <property type="term" value="C:plasma membrane"/>
    <property type="evidence" value="ECO:0007669"/>
    <property type="project" value="TreeGrafter"/>
</dbReference>
<dbReference type="InterPro" id="IPR029787">
    <property type="entry name" value="Nucleotide_cyclase"/>
</dbReference>
<dbReference type="RefSeq" id="WP_014777778.1">
    <property type="nucleotide sequence ID" value="NC_018012.1"/>
</dbReference>
<dbReference type="FunFam" id="3.30.70.270:FF:000001">
    <property type="entry name" value="Diguanylate cyclase domain protein"/>
    <property type="match status" value="1"/>
</dbReference>
<dbReference type="Proteomes" id="UP000006062">
    <property type="component" value="Chromosome"/>
</dbReference>
<dbReference type="InterPro" id="IPR048516">
    <property type="entry name" value="DGCcoil"/>
</dbReference>
<dbReference type="PROSITE" id="PS50887">
    <property type="entry name" value="GGDEF"/>
    <property type="match status" value="1"/>
</dbReference>
<evidence type="ECO:0000256" key="2">
    <source>
        <dbReference type="ARBA" id="ARBA00012528"/>
    </source>
</evidence>
<dbReference type="SUPFAM" id="SSF55073">
    <property type="entry name" value="Nucleotide cyclase"/>
    <property type="match status" value="1"/>
</dbReference>
<organism evidence="5 6">
    <name type="scientific">Thiocystis violascens (strain ATCC 17096 / DSM 198 / 6111)</name>
    <name type="common">Chromatium violascens</name>
    <dbReference type="NCBI Taxonomy" id="765911"/>
    <lineage>
        <taxon>Bacteria</taxon>
        <taxon>Pseudomonadati</taxon>
        <taxon>Pseudomonadota</taxon>
        <taxon>Gammaproteobacteria</taxon>
        <taxon>Chromatiales</taxon>
        <taxon>Chromatiaceae</taxon>
        <taxon>Thiocystis</taxon>
    </lineage>
</organism>
<dbReference type="PANTHER" id="PTHR45138">
    <property type="entry name" value="REGULATORY COMPONENTS OF SENSORY TRANSDUCTION SYSTEM"/>
    <property type="match status" value="1"/>
</dbReference>
<evidence type="ECO:0000256" key="3">
    <source>
        <dbReference type="SAM" id="Coils"/>
    </source>
</evidence>
<keyword evidence="3" id="KW-0175">Coiled coil</keyword>
<reference evidence="5 6" key="1">
    <citation type="submission" date="2012-06" db="EMBL/GenBank/DDBJ databases">
        <title>Complete sequence of Thiocystis violascens DSM 198.</title>
        <authorList>
            <consortium name="US DOE Joint Genome Institute"/>
            <person name="Lucas S."/>
            <person name="Han J."/>
            <person name="Lapidus A."/>
            <person name="Cheng J.-F."/>
            <person name="Goodwin L."/>
            <person name="Pitluck S."/>
            <person name="Peters L."/>
            <person name="Ovchinnikova G."/>
            <person name="Teshima H."/>
            <person name="Detter J.C."/>
            <person name="Han C."/>
            <person name="Tapia R."/>
            <person name="Land M."/>
            <person name="Hauser L."/>
            <person name="Kyrpides N."/>
            <person name="Ivanova N."/>
            <person name="Pagani I."/>
            <person name="Vogl K."/>
            <person name="Liu Z."/>
            <person name="Frigaard N.-U."/>
            <person name="Bryant D."/>
            <person name="Woyke T."/>
        </authorList>
    </citation>
    <scope>NUCLEOTIDE SEQUENCE [LARGE SCALE GENOMIC DNA]</scope>
    <source>
        <strain evidence="6">ATCC 17096 / DSM 198 / 6111</strain>
    </source>
</reference>
<dbReference type="Gene3D" id="3.30.70.270">
    <property type="match status" value="1"/>
</dbReference>
<feature type="domain" description="GGDEF" evidence="4">
    <location>
        <begin position="424"/>
        <end position="555"/>
    </location>
</feature>
<keyword evidence="6" id="KW-1185">Reference proteome</keyword>
<dbReference type="InterPro" id="IPR050469">
    <property type="entry name" value="Diguanylate_Cyclase"/>
</dbReference>
<dbReference type="EC" id="2.7.7.65" evidence="2"/>
<dbReference type="eggNOG" id="COG3706">
    <property type="taxonomic scope" value="Bacteria"/>
</dbReference>